<name>A0A7S1ZTE7_9STRA</name>
<dbReference type="InterPro" id="IPR011760">
    <property type="entry name" value="PsdUridine_synth_TruD_insert"/>
</dbReference>
<dbReference type="GO" id="GO:0009982">
    <property type="term" value="F:pseudouridine synthase activity"/>
    <property type="evidence" value="ECO:0007669"/>
    <property type="project" value="InterPro"/>
</dbReference>
<dbReference type="PANTHER" id="PTHR13326:SF21">
    <property type="entry name" value="PSEUDOURIDYLATE SYNTHASE PUS7L"/>
    <property type="match status" value="1"/>
</dbReference>
<dbReference type="GO" id="GO:0003723">
    <property type="term" value="F:RNA binding"/>
    <property type="evidence" value="ECO:0007669"/>
    <property type="project" value="InterPro"/>
</dbReference>
<accession>A0A7S1ZTE7</accession>
<proteinExistence type="inferred from homology"/>
<dbReference type="Pfam" id="PF01142">
    <property type="entry name" value="TruD"/>
    <property type="match status" value="1"/>
</dbReference>
<feature type="compositionally biased region" description="Basic and acidic residues" evidence="3">
    <location>
        <begin position="83"/>
        <end position="94"/>
    </location>
</feature>
<gene>
    <name evidence="5" type="ORF">DBRI1063_LOCUS20458</name>
</gene>
<dbReference type="PROSITE" id="PS50984">
    <property type="entry name" value="TRUD"/>
    <property type="match status" value="1"/>
</dbReference>
<dbReference type="InterPro" id="IPR042214">
    <property type="entry name" value="TruD_catalytic"/>
</dbReference>
<dbReference type="GO" id="GO:0005634">
    <property type="term" value="C:nucleus"/>
    <property type="evidence" value="ECO:0007669"/>
    <property type="project" value="TreeGrafter"/>
</dbReference>
<feature type="domain" description="TRUD" evidence="4">
    <location>
        <begin position="20"/>
        <end position="299"/>
    </location>
</feature>
<dbReference type="InterPro" id="IPR020103">
    <property type="entry name" value="PsdUridine_synth_cat_dom_sf"/>
</dbReference>
<reference evidence="5" key="1">
    <citation type="submission" date="2021-01" db="EMBL/GenBank/DDBJ databases">
        <authorList>
            <person name="Corre E."/>
            <person name="Pelletier E."/>
            <person name="Niang G."/>
            <person name="Scheremetjew M."/>
            <person name="Finn R."/>
            <person name="Kale V."/>
            <person name="Holt S."/>
            <person name="Cochrane G."/>
            <person name="Meng A."/>
            <person name="Brown T."/>
            <person name="Cohen L."/>
        </authorList>
    </citation>
    <scope>NUCLEOTIDE SEQUENCE</scope>
    <source>
        <strain evidence="5">Pop2</strain>
    </source>
</reference>
<protein>
    <recommendedName>
        <fullName evidence="4">TRUD domain-containing protein</fullName>
    </recommendedName>
</protein>
<dbReference type="EMBL" id="HBGN01031704">
    <property type="protein sequence ID" value="CAD9348521.1"/>
    <property type="molecule type" value="Transcribed_RNA"/>
</dbReference>
<feature type="region of interest" description="Disordered" evidence="3">
    <location>
        <begin position="117"/>
        <end position="138"/>
    </location>
</feature>
<dbReference type="PANTHER" id="PTHR13326">
    <property type="entry name" value="TRNA PSEUDOURIDINE SYNTHASE D"/>
    <property type="match status" value="1"/>
</dbReference>
<dbReference type="GO" id="GO:0001522">
    <property type="term" value="P:pseudouridine synthesis"/>
    <property type="evidence" value="ECO:0007669"/>
    <property type="project" value="InterPro"/>
</dbReference>
<evidence type="ECO:0000256" key="2">
    <source>
        <dbReference type="ARBA" id="ARBA00023235"/>
    </source>
</evidence>
<sequence>MIPCTTSHIDNMVQRISKSGFINFYGEQRVGNAGPKSVVGVRSFEIGRAMLQKDFKLAIDLLMTGRLKSYRNISGNSGGNDEEGGKKKEEQKDGDSDEEYIESREIRHVRKVWKESGGDPTATLKAMPSPGRGGGVGAGGAMMARERAVLKGLKRYGKDNALMAIRCLQHGVRMFWINAYQSYVWNLAVTERIRRLGTEVAIGDLYVQNRKDDVFCGDNDGEGGGGSRKKDVCIVSKENISDVDISQVVLPLPGYDVQYPSNEIGKFYEDILLRDNVSFCKDTVAEATAKGTYRDIVAFAKDLEWEKVKDGGENSKHGEEEMQQSDIVDTFKIRFELGSGSYATMMLRELMTTTLARYH</sequence>
<dbReference type="Gene3D" id="3.30.2350.20">
    <property type="entry name" value="TruD, catalytic domain"/>
    <property type="match status" value="1"/>
</dbReference>
<evidence type="ECO:0000256" key="3">
    <source>
        <dbReference type="SAM" id="MobiDB-lite"/>
    </source>
</evidence>
<dbReference type="AlphaFoldDB" id="A0A7S1ZTE7"/>
<dbReference type="InterPro" id="IPR001656">
    <property type="entry name" value="PsdUridine_synth_TruD"/>
</dbReference>
<dbReference type="SUPFAM" id="SSF55120">
    <property type="entry name" value="Pseudouridine synthase"/>
    <property type="match status" value="1"/>
</dbReference>
<evidence type="ECO:0000256" key="1">
    <source>
        <dbReference type="ARBA" id="ARBA00007953"/>
    </source>
</evidence>
<organism evidence="5">
    <name type="scientific">Ditylum brightwellii</name>
    <dbReference type="NCBI Taxonomy" id="49249"/>
    <lineage>
        <taxon>Eukaryota</taxon>
        <taxon>Sar</taxon>
        <taxon>Stramenopiles</taxon>
        <taxon>Ochrophyta</taxon>
        <taxon>Bacillariophyta</taxon>
        <taxon>Mediophyceae</taxon>
        <taxon>Lithodesmiophycidae</taxon>
        <taxon>Lithodesmiales</taxon>
        <taxon>Lithodesmiaceae</taxon>
        <taxon>Ditylum</taxon>
    </lineage>
</organism>
<evidence type="ECO:0000259" key="4">
    <source>
        <dbReference type="PROSITE" id="PS50984"/>
    </source>
</evidence>
<keyword evidence="2" id="KW-0413">Isomerase</keyword>
<comment type="similarity">
    <text evidence="1">Belongs to the pseudouridine synthase TruD family.</text>
</comment>
<evidence type="ECO:0000313" key="5">
    <source>
        <dbReference type="EMBL" id="CAD9348521.1"/>
    </source>
</evidence>
<feature type="region of interest" description="Disordered" evidence="3">
    <location>
        <begin position="72"/>
        <end position="100"/>
    </location>
</feature>